<name>A0ABQ9I4W9_9NEOP</name>
<keyword evidence="10" id="KW-1185">Reference proteome</keyword>
<evidence type="ECO:0000313" key="10">
    <source>
        <dbReference type="Proteomes" id="UP001159363"/>
    </source>
</evidence>
<keyword evidence="5 8" id="KW-0472">Membrane</keyword>
<evidence type="ECO:0000256" key="7">
    <source>
        <dbReference type="ARBA" id="ARBA00023224"/>
    </source>
</evidence>
<dbReference type="PANTHER" id="PTHR21143:SF133">
    <property type="entry name" value="GUSTATORY AND PHEROMONE RECEPTOR 32A-RELATED"/>
    <property type="match status" value="1"/>
</dbReference>
<proteinExistence type="inferred from homology"/>
<sequence length="334" mass="37840">MLQLYKEVDDVLLENPQYYYKKSYKHALIGVLLMFAIIGSICSGNVYEAFLHRTLKSLSKLYFNVTDLIILTMIANYVNTVLLLRQRLAILNQKLQMECEILAARTTHSESTVRYVPAMYIEELPHSVCSPQHLRSIRSVLREEGVPDKHVALARKIVSFKTMYHKIYKISVLMNAAYGVPVMFVIFTSFVNFIRSFHMLLLFFCSVFLPSRSTVAISISSLGFPVAWSLFYVAEAVVLAWTCDSASKEARRTTGVLQDLLLQSCLDKDASQQLEDFSSQTSRKKLLFSGGGFFRLDLQLLTSMCVSATSYVLVLLQFDVGDSEGRITSQESHI</sequence>
<dbReference type="PANTHER" id="PTHR21143">
    <property type="entry name" value="INVERTEBRATE GUSTATORY RECEPTOR"/>
    <property type="match status" value="1"/>
</dbReference>
<comment type="function">
    <text evidence="8">Gustatory receptor which mediates acceptance or avoidance behavior, depending on its substrates.</text>
</comment>
<evidence type="ECO:0000256" key="2">
    <source>
        <dbReference type="ARBA" id="ARBA00022475"/>
    </source>
</evidence>
<organism evidence="9 10">
    <name type="scientific">Dryococelus australis</name>
    <dbReference type="NCBI Taxonomy" id="614101"/>
    <lineage>
        <taxon>Eukaryota</taxon>
        <taxon>Metazoa</taxon>
        <taxon>Ecdysozoa</taxon>
        <taxon>Arthropoda</taxon>
        <taxon>Hexapoda</taxon>
        <taxon>Insecta</taxon>
        <taxon>Pterygota</taxon>
        <taxon>Neoptera</taxon>
        <taxon>Polyneoptera</taxon>
        <taxon>Phasmatodea</taxon>
        <taxon>Verophasmatodea</taxon>
        <taxon>Anareolatae</taxon>
        <taxon>Phasmatidae</taxon>
        <taxon>Eurycanthinae</taxon>
        <taxon>Dryococelus</taxon>
    </lineage>
</organism>
<keyword evidence="7 8" id="KW-0807">Transducer</keyword>
<dbReference type="InterPro" id="IPR013604">
    <property type="entry name" value="7TM_chemorcpt"/>
</dbReference>
<accession>A0ABQ9I4W9</accession>
<comment type="caution">
    <text evidence="8">Lacks conserved residue(s) required for the propagation of feature annotation.</text>
</comment>
<feature type="transmembrane region" description="Helical" evidence="8">
    <location>
        <begin position="62"/>
        <end position="84"/>
    </location>
</feature>
<evidence type="ECO:0000256" key="5">
    <source>
        <dbReference type="ARBA" id="ARBA00023136"/>
    </source>
</evidence>
<comment type="caution">
    <text evidence="9">The sequence shown here is derived from an EMBL/GenBank/DDBJ whole genome shotgun (WGS) entry which is preliminary data.</text>
</comment>
<keyword evidence="2 8" id="KW-1003">Cell membrane</keyword>
<dbReference type="Proteomes" id="UP001159363">
    <property type="component" value="Chromosome 2"/>
</dbReference>
<comment type="similarity">
    <text evidence="8">Belongs to the insect chemoreceptor superfamily. Gustatory receptor (GR) family.</text>
</comment>
<evidence type="ECO:0000256" key="1">
    <source>
        <dbReference type="ARBA" id="ARBA00004651"/>
    </source>
</evidence>
<evidence type="ECO:0000313" key="9">
    <source>
        <dbReference type="EMBL" id="KAJ8891703.1"/>
    </source>
</evidence>
<evidence type="ECO:0000256" key="3">
    <source>
        <dbReference type="ARBA" id="ARBA00022692"/>
    </source>
</evidence>
<evidence type="ECO:0000256" key="8">
    <source>
        <dbReference type="RuleBase" id="RU363108"/>
    </source>
</evidence>
<gene>
    <name evidence="9" type="ORF">PR048_004232</name>
</gene>
<evidence type="ECO:0000256" key="4">
    <source>
        <dbReference type="ARBA" id="ARBA00022989"/>
    </source>
</evidence>
<comment type="subcellular location">
    <subcellularLocation>
        <location evidence="1 8">Cell membrane</location>
        <topology evidence="1 8">Multi-pass membrane protein</topology>
    </subcellularLocation>
</comment>
<keyword evidence="4 8" id="KW-1133">Transmembrane helix</keyword>
<evidence type="ECO:0000256" key="6">
    <source>
        <dbReference type="ARBA" id="ARBA00023170"/>
    </source>
</evidence>
<keyword evidence="6 8" id="KW-0675">Receptor</keyword>
<dbReference type="Pfam" id="PF08395">
    <property type="entry name" value="7tm_7"/>
    <property type="match status" value="1"/>
</dbReference>
<feature type="transmembrane region" description="Helical" evidence="8">
    <location>
        <begin position="167"/>
        <end position="187"/>
    </location>
</feature>
<feature type="transmembrane region" description="Helical" evidence="8">
    <location>
        <begin position="27"/>
        <end position="50"/>
    </location>
</feature>
<protein>
    <recommendedName>
        <fullName evidence="8">Gustatory receptor</fullName>
    </recommendedName>
</protein>
<keyword evidence="3 8" id="KW-0812">Transmembrane</keyword>
<dbReference type="EMBL" id="JARBHB010000002">
    <property type="protein sequence ID" value="KAJ8891703.1"/>
    <property type="molecule type" value="Genomic_DNA"/>
</dbReference>
<reference evidence="9 10" key="1">
    <citation type="submission" date="2023-02" db="EMBL/GenBank/DDBJ databases">
        <title>LHISI_Scaffold_Assembly.</title>
        <authorList>
            <person name="Stuart O.P."/>
            <person name="Cleave R."/>
            <person name="Magrath M.J.L."/>
            <person name="Mikheyev A.S."/>
        </authorList>
    </citation>
    <scope>NUCLEOTIDE SEQUENCE [LARGE SCALE GENOMIC DNA]</scope>
    <source>
        <strain evidence="9">Daus_M_001</strain>
        <tissue evidence="9">Leg muscle</tissue>
    </source>
</reference>